<proteinExistence type="predicted"/>
<name>A0AAN6RMV3_9PEZI</name>
<dbReference type="EMBL" id="MU856467">
    <property type="protein sequence ID" value="KAK3896660.1"/>
    <property type="molecule type" value="Genomic_DNA"/>
</dbReference>
<organism evidence="1 2">
    <name type="scientific">Staphylotrichum tortipilum</name>
    <dbReference type="NCBI Taxonomy" id="2831512"/>
    <lineage>
        <taxon>Eukaryota</taxon>
        <taxon>Fungi</taxon>
        <taxon>Dikarya</taxon>
        <taxon>Ascomycota</taxon>
        <taxon>Pezizomycotina</taxon>
        <taxon>Sordariomycetes</taxon>
        <taxon>Sordariomycetidae</taxon>
        <taxon>Sordariales</taxon>
        <taxon>Chaetomiaceae</taxon>
        <taxon>Staphylotrichum</taxon>
    </lineage>
</organism>
<protein>
    <submittedName>
        <fullName evidence="1">Uncharacterized protein</fullName>
    </submittedName>
</protein>
<sequence>MFTTGKCQKIEAIEFLRRHKYTARYDVFWRFVAGLLDVEGKGEEFFTAIEDKPRDLLGPTYQRLVMHCLSEASAEMPLRSSLETSLKEWLLFECKFTRQARLASEVEFPERALFDALQEESDVKMAILESLAKRLTLPSHSVNLILSWLEDGESTVLKRESVRSAALKVLKAQPSLSDEPLTALSLLLDSNKRDRADKRRA</sequence>
<gene>
    <name evidence="1" type="ORF">C8A05DRAFT_20413</name>
</gene>
<comment type="caution">
    <text evidence="1">The sequence shown here is derived from an EMBL/GenBank/DDBJ whole genome shotgun (WGS) entry which is preliminary data.</text>
</comment>
<dbReference type="Proteomes" id="UP001303889">
    <property type="component" value="Unassembled WGS sequence"/>
</dbReference>
<reference evidence="1" key="2">
    <citation type="submission" date="2023-05" db="EMBL/GenBank/DDBJ databases">
        <authorList>
            <consortium name="Lawrence Berkeley National Laboratory"/>
            <person name="Steindorff A."/>
            <person name="Hensen N."/>
            <person name="Bonometti L."/>
            <person name="Westerberg I."/>
            <person name="Brannstrom I.O."/>
            <person name="Guillou S."/>
            <person name="Cros-Aarteil S."/>
            <person name="Calhoun S."/>
            <person name="Haridas S."/>
            <person name="Kuo A."/>
            <person name="Mondo S."/>
            <person name="Pangilinan J."/>
            <person name="Riley R."/>
            <person name="Labutti K."/>
            <person name="Andreopoulos B."/>
            <person name="Lipzen A."/>
            <person name="Chen C."/>
            <person name="Yanf M."/>
            <person name="Daum C."/>
            <person name="Ng V."/>
            <person name="Clum A."/>
            <person name="Ohm R."/>
            <person name="Martin F."/>
            <person name="Silar P."/>
            <person name="Natvig D."/>
            <person name="Lalanne C."/>
            <person name="Gautier V."/>
            <person name="Ament-Velasquez S.L."/>
            <person name="Kruys A."/>
            <person name="Hutchinson M.I."/>
            <person name="Powell A.J."/>
            <person name="Barry K."/>
            <person name="Miller A.N."/>
            <person name="Grigoriev I.V."/>
            <person name="Debuchy R."/>
            <person name="Gladieux P."/>
            <person name="Thoren M.H."/>
            <person name="Johannesson H."/>
        </authorList>
    </citation>
    <scope>NUCLEOTIDE SEQUENCE</scope>
    <source>
        <strain evidence="1">CBS 103.79</strain>
    </source>
</reference>
<reference evidence="1" key="1">
    <citation type="journal article" date="2023" name="Mol. Phylogenet. Evol.">
        <title>Genome-scale phylogeny and comparative genomics of the fungal order Sordariales.</title>
        <authorList>
            <person name="Hensen N."/>
            <person name="Bonometti L."/>
            <person name="Westerberg I."/>
            <person name="Brannstrom I.O."/>
            <person name="Guillou S."/>
            <person name="Cros-Aarteil S."/>
            <person name="Calhoun S."/>
            <person name="Haridas S."/>
            <person name="Kuo A."/>
            <person name="Mondo S."/>
            <person name="Pangilinan J."/>
            <person name="Riley R."/>
            <person name="LaButti K."/>
            <person name="Andreopoulos B."/>
            <person name="Lipzen A."/>
            <person name="Chen C."/>
            <person name="Yan M."/>
            <person name="Daum C."/>
            <person name="Ng V."/>
            <person name="Clum A."/>
            <person name="Steindorff A."/>
            <person name="Ohm R.A."/>
            <person name="Martin F."/>
            <person name="Silar P."/>
            <person name="Natvig D.O."/>
            <person name="Lalanne C."/>
            <person name="Gautier V."/>
            <person name="Ament-Velasquez S.L."/>
            <person name="Kruys A."/>
            <person name="Hutchinson M.I."/>
            <person name="Powell A.J."/>
            <person name="Barry K."/>
            <person name="Miller A.N."/>
            <person name="Grigoriev I.V."/>
            <person name="Debuchy R."/>
            <person name="Gladieux P."/>
            <person name="Hiltunen Thoren M."/>
            <person name="Johannesson H."/>
        </authorList>
    </citation>
    <scope>NUCLEOTIDE SEQUENCE</scope>
    <source>
        <strain evidence="1">CBS 103.79</strain>
    </source>
</reference>
<dbReference type="AlphaFoldDB" id="A0AAN6RMV3"/>
<evidence type="ECO:0000313" key="2">
    <source>
        <dbReference type="Proteomes" id="UP001303889"/>
    </source>
</evidence>
<accession>A0AAN6RMV3</accession>
<evidence type="ECO:0000313" key="1">
    <source>
        <dbReference type="EMBL" id="KAK3896660.1"/>
    </source>
</evidence>
<keyword evidence="2" id="KW-1185">Reference proteome</keyword>